<comment type="function">
    <text evidence="8">Succinyl-CoA synthetase functions in the citric acid cycle (TCA), coupling the hydrolysis of succinyl-CoA to the synthesis of either ATP or GTP and thus represents the only step of substrate-level phosphorylation in the TCA. The beta subunit provides nucleotide specificity of the enzyme and binds the substrate succinate, while the binding sites for coenzyme A and phosphate are found in the alpha subunit.</text>
</comment>
<dbReference type="UniPathway" id="UPA00223">
    <property type="reaction ID" value="UER00999"/>
</dbReference>
<dbReference type="Gene3D" id="3.30.470.20">
    <property type="entry name" value="ATP-grasp fold, B domain"/>
    <property type="match status" value="1"/>
</dbReference>
<dbReference type="Pfam" id="PF00549">
    <property type="entry name" value="Ligase_CoA"/>
    <property type="match status" value="1"/>
</dbReference>
<feature type="binding site" evidence="8">
    <location>
        <position position="191"/>
    </location>
    <ligand>
        <name>Mg(2+)</name>
        <dbReference type="ChEBI" id="CHEBI:18420"/>
    </ligand>
</feature>
<dbReference type="InterPro" id="IPR013815">
    <property type="entry name" value="ATP_grasp_subdomain_1"/>
</dbReference>
<dbReference type="InterPro" id="IPR005809">
    <property type="entry name" value="Succ_CoA_ligase-like_bsu"/>
</dbReference>
<keyword evidence="2 8" id="KW-0816">Tricarboxylic acid cycle</keyword>
<comment type="catalytic activity">
    <reaction evidence="8">
        <text>succinate + ATP + CoA = succinyl-CoA + ADP + phosphate</text>
        <dbReference type="Rhea" id="RHEA:17661"/>
        <dbReference type="ChEBI" id="CHEBI:30031"/>
        <dbReference type="ChEBI" id="CHEBI:30616"/>
        <dbReference type="ChEBI" id="CHEBI:43474"/>
        <dbReference type="ChEBI" id="CHEBI:57287"/>
        <dbReference type="ChEBI" id="CHEBI:57292"/>
        <dbReference type="ChEBI" id="CHEBI:456216"/>
        <dbReference type="EC" id="6.2.1.5"/>
    </reaction>
</comment>
<dbReference type="NCBIfam" id="NF001913">
    <property type="entry name" value="PRK00696.1"/>
    <property type="match status" value="1"/>
</dbReference>
<protein>
    <recommendedName>
        <fullName evidence="8">Succinate--CoA ligase [ADP-forming] subunit beta</fullName>
        <ecNumber evidence="8">6.2.1.5</ecNumber>
    </recommendedName>
    <alternativeName>
        <fullName evidence="8">Succinyl-CoA synthetase subunit beta</fullName>
        <shortName evidence="8">SCS-beta</shortName>
    </alternativeName>
</protein>
<dbReference type="FunFam" id="3.30.470.20:FF:000002">
    <property type="entry name" value="Succinate--CoA ligase [ADP-forming] subunit beta"/>
    <property type="match status" value="1"/>
</dbReference>
<evidence type="ECO:0000256" key="8">
    <source>
        <dbReference type="HAMAP-Rule" id="MF_00558"/>
    </source>
</evidence>
<evidence type="ECO:0000259" key="9">
    <source>
        <dbReference type="PROSITE" id="PS50975"/>
    </source>
</evidence>
<evidence type="ECO:0000256" key="7">
    <source>
        <dbReference type="ARBA" id="ARBA00022842"/>
    </source>
</evidence>
<keyword evidence="11" id="KW-1185">Reference proteome</keyword>
<evidence type="ECO:0000256" key="4">
    <source>
        <dbReference type="ARBA" id="ARBA00022723"/>
    </source>
</evidence>
<comment type="similarity">
    <text evidence="1 8">Belongs to the succinate/malate CoA ligase beta subunit family.</text>
</comment>
<dbReference type="SUPFAM" id="SSF52210">
    <property type="entry name" value="Succinyl-CoA synthetase domains"/>
    <property type="match status" value="1"/>
</dbReference>
<keyword evidence="3 8" id="KW-0436">Ligase</keyword>
<name>A0A5Q2RHV5_9ACTN</name>
<feature type="binding site" evidence="8">
    <location>
        <position position="91"/>
    </location>
    <ligand>
        <name>ATP</name>
        <dbReference type="ChEBI" id="CHEBI:30616"/>
    </ligand>
</feature>
<dbReference type="EC" id="6.2.1.5" evidence="8"/>
<gene>
    <name evidence="8 10" type="primary">sucC</name>
    <name evidence="10" type="ORF">GH723_01725</name>
</gene>
<feature type="domain" description="ATP-grasp" evidence="9">
    <location>
        <begin position="9"/>
        <end position="54"/>
    </location>
</feature>
<dbReference type="GO" id="GO:0004775">
    <property type="term" value="F:succinate-CoA ligase (ADP-forming) activity"/>
    <property type="evidence" value="ECO:0007669"/>
    <property type="project" value="UniProtKB-UniRule"/>
</dbReference>
<comment type="catalytic activity">
    <reaction evidence="8">
        <text>GTP + succinate + CoA = succinyl-CoA + GDP + phosphate</text>
        <dbReference type="Rhea" id="RHEA:22120"/>
        <dbReference type="ChEBI" id="CHEBI:30031"/>
        <dbReference type="ChEBI" id="CHEBI:37565"/>
        <dbReference type="ChEBI" id="CHEBI:43474"/>
        <dbReference type="ChEBI" id="CHEBI:57287"/>
        <dbReference type="ChEBI" id="CHEBI:57292"/>
        <dbReference type="ChEBI" id="CHEBI:58189"/>
    </reaction>
</comment>
<dbReference type="GO" id="GO:0006099">
    <property type="term" value="P:tricarboxylic acid cycle"/>
    <property type="evidence" value="ECO:0007669"/>
    <property type="project" value="UniProtKB-UniRule"/>
</dbReference>
<keyword evidence="5 8" id="KW-0547">Nucleotide-binding</keyword>
<dbReference type="InterPro" id="IPR016102">
    <property type="entry name" value="Succinyl-CoA_synth-like"/>
</dbReference>
<keyword evidence="4 8" id="KW-0479">Metal-binding</keyword>
<dbReference type="GO" id="GO:0000287">
    <property type="term" value="F:magnesium ion binding"/>
    <property type="evidence" value="ECO:0007669"/>
    <property type="project" value="UniProtKB-UniRule"/>
</dbReference>
<dbReference type="PANTHER" id="PTHR11815:SF10">
    <property type="entry name" value="SUCCINATE--COA LIGASE [GDP-FORMING] SUBUNIT BETA, MITOCHONDRIAL"/>
    <property type="match status" value="1"/>
</dbReference>
<evidence type="ECO:0000256" key="2">
    <source>
        <dbReference type="ARBA" id="ARBA00022532"/>
    </source>
</evidence>
<dbReference type="GO" id="GO:0042709">
    <property type="term" value="C:succinate-CoA ligase complex"/>
    <property type="evidence" value="ECO:0007669"/>
    <property type="project" value="TreeGrafter"/>
</dbReference>
<dbReference type="SUPFAM" id="SSF56059">
    <property type="entry name" value="Glutathione synthetase ATP-binding domain-like"/>
    <property type="match status" value="1"/>
</dbReference>
<feature type="binding site" evidence="8">
    <location>
        <position position="45"/>
    </location>
    <ligand>
        <name>ATP</name>
        <dbReference type="ChEBI" id="CHEBI:30616"/>
    </ligand>
</feature>
<evidence type="ECO:0000256" key="1">
    <source>
        <dbReference type="ARBA" id="ARBA00009182"/>
    </source>
</evidence>
<comment type="pathway">
    <text evidence="8">Carbohydrate metabolism; tricarboxylic acid cycle; succinate from succinyl-CoA (ligase route): step 1/1.</text>
</comment>
<evidence type="ECO:0000256" key="5">
    <source>
        <dbReference type="ARBA" id="ARBA00022741"/>
    </source>
</evidence>
<accession>A0A5Q2RHV5</accession>
<comment type="cofactor">
    <cofactor evidence="8">
        <name>Mg(2+)</name>
        <dbReference type="ChEBI" id="CHEBI:18420"/>
    </cofactor>
    <text evidence="8">Binds 1 Mg(2+) ion per subunit.</text>
</comment>
<feature type="binding site" evidence="8">
    <location>
        <begin position="313"/>
        <end position="315"/>
    </location>
    <ligand>
        <name>substrate</name>
        <note>ligand shared with subunit alpha</note>
    </ligand>
</feature>
<dbReference type="GO" id="GO:0006104">
    <property type="term" value="P:succinyl-CoA metabolic process"/>
    <property type="evidence" value="ECO:0007669"/>
    <property type="project" value="TreeGrafter"/>
</dbReference>
<reference evidence="10 11" key="1">
    <citation type="submission" date="2019-11" db="EMBL/GenBank/DDBJ databases">
        <authorList>
            <person name="He Y."/>
        </authorList>
    </citation>
    <scope>NUCLEOTIDE SEQUENCE [LARGE SCALE GENOMIC DNA]</scope>
    <source>
        <strain evidence="10 11">SCSIO 58843</strain>
    </source>
</reference>
<dbReference type="PROSITE" id="PS50975">
    <property type="entry name" value="ATP_GRASP"/>
    <property type="match status" value="1"/>
</dbReference>
<evidence type="ECO:0000313" key="10">
    <source>
        <dbReference type="EMBL" id="QGG93926.1"/>
    </source>
</evidence>
<evidence type="ECO:0000256" key="6">
    <source>
        <dbReference type="ARBA" id="ARBA00022840"/>
    </source>
</evidence>
<feature type="binding site" evidence="8">
    <location>
        <position position="94"/>
    </location>
    <ligand>
        <name>ATP</name>
        <dbReference type="ChEBI" id="CHEBI:30616"/>
    </ligand>
</feature>
<dbReference type="PIRSF" id="PIRSF001554">
    <property type="entry name" value="SucCS_beta"/>
    <property type="match status" value="1"/>
</dbReference>
<dbReference type="AlphaFoldDB" id="A0A5Q2RHV5"/>
<sequence>MDLFEYQGKQFFASFGIPVSAGDAVTTVDDAVAVADRIGYPVVVKAQVQVGGRGKAGGIKLADDADEVRTHAGNILGMDIKGHTVEILWIETASDIAEEYYASFTLDRSAKKHLGMLSAEGGVEIEAVAESNPDAIAKIWVDPVDGLTEAQALEWVAAAKLNPEATEGAVDILQKLYTAYVDGDADLVEINPLIFTPDGRVHALDAKVTLDANSVFRHPDYEQYEATQVRDERETEAFEKGLQYVGLEGSVGVIANGAGLAMSTVDIVNQVGGKPANFLDIGGGANADVMAGALEVITNDPNVRSIFINIFGGITKGEEVANGIVTAMGRVQIDVPIVVRLDGTNAEQGREILEPHLSDKLLMEPTMVAAAERVVALAKN</sequence>
<dbReference type="KEGG" id="atq:GH723_01725"/>
<dbReference type="Pfam" id="PF08442">
    <property type="entry name" value="ATP-grasp_2"/>
    <property type="match status" value="1"/>
</dbReference>
<feature type="binding site" evidence="8">
    <location>
        <position position="256"/>
    </location>
    <ligand>
        <name>substrate</name>
        <note>ligand shared with subunit alpha</note>
    </ligand>
</feature>
<dbReference type="GO" id="GO:0004776">
    <property type="term" value="F:succinate-CoA ligase (GDP-forming) activity"/>
    <property type="evidence" value="ECO:0007669"/>
    <property type="project" value="RHEA"/>
</dbReference>
<dbReference type="InterPro" id="IPR017866">
    <property type="entry name" value="Succ-CoA_synthase_bsu_CS"/>
</dbReference>
<dbReference type="Gene3D" id="3.40.50.261">
    <property type="entry name" value="Succinyl-CoA synthetase domains"/>
    <property type="match status" value="1"/>
</dbReference>
<keyword evidence="6 8" id="KW-0067">ATP-binding</keyword>
<dbReference type="NCBIfam" id="TIGR01016">
    <property type="entry name" value="sucCoAbeta"/>
    <property type="match status" value="1"/>
</dbReference>
<proteinExistence type="inferred from homology"/>
<dbReference type="InterPro" id="IPR005811">
    <property type="entry name" value="SUCC_ACL_C"/>
</dbReference>
<dbReference type="Proteomes" id="UP000334019">
    <property type="component" value="Chromosome"/>
</dbReference>
<dbReference type="PANTHER" id="PTHR11815">
    <property type="entry name" value="SUCCINYL-COA SYNTHETASE BETA CHAIN"/>
    <property type="match status" value="1"/>
</dbReference>
<keyword evidence="7 8" id="KW-0460">Magnesium</keyword>
<dbReference type="PROSITE" id="PS01217">
    <property type="entry name" value="SUCCINYL_COA_LIG_3"/>
    <property type="match status" value="1"/>
</dbReference>
<dbReference type="InterPro" id="IPR011761">
    <property type="entry name" value="ATP-grasp"/>
</dbReference>
<dbReference type="FunFam" id="3.40.50.261:FF:000007">
    <property type="entry name" value="Succinate--CoA ligase [ADP-forming] subunit beta"/>
    <property type="match status" value="1"/>
</dbReference>
<evidence type="ECO:0000313" key="11">
    <source>
        <dbReference type="Proteomes" id="UP000334019"/>
    </source>
</evidence>
<dbReference type="Gene3D" id="3.30.1490.20">
    <property type="entry name" value="ATP-grasp fold, A domain"/>
    <property type="match status" value="1"/>
</dbReference>
<dbReference type="InterPro" id="IPR013650">
    <property type="entry name" value="ATP-grasp_succ-CoA_synth-type"/>
</dbReference>
<organism evidence="10 11">
    <name type="scientific">Actinomarinicola tropica</name>
    <dbReference type="NCBI Taxonomy" id="2789776"/>
    <lineage>
        <taxon>Bacteria</taxon>
        <taxon>Bacillati</taxon>
        <taxon>Actinomycetota</taxon>
        <taxon>Acidimicrobiia</taxon>
        <taxon>Acidimicrobiales</taxon>
        <taxon>Iamiaceae</taxon>
        <taxon>Actinomarinicola</taxon>
    </lineage>
</organism>
<evidence type="ECO:0000256" key="3">
    <source>
        <dbReference type="ARBA" id="ARBA00022598"/>
    </source>
</evidence>
<dbReference type="GO" id="GO:0005524">
    <property type="term" value="F:ATP binding"/>
    <property type="evidence" value="ECO:0007669"/>
    <property type="project" value="UniProtKB-UniRule"/>
</dbReference>
<dbReference type="EMBL" id="CP045851">
    <property type="protein sequence ID" value="QGG93926.1"/>
    <property type="molecule type" value="Genomic_DNA"/>
</dbReference>
<dbReference type="HAMAP" id="MF_00558">
    <property type="entry name" value="Succ_CoA_beta"/>
    <property type="match status" value="1"/>
</dbReference>
<feature type="binding site" evidence="8">
    <location>
        <position position="205"/>
    </location>
    <ligand>
        <name>Mg(2+)</name>
        <dbReference type="ChEBI" id="CHEBI:18420"/>
    </ligand>
</feature>
<feature type="binding site" evidence="8">
    <location>
        <position position="99"/>
    </location>
    <ligand>
        <name>ATP</name>
        <dbReference type="ChEBI" id="CHEBI:30616"/>
    </ligand>
</feature>
<feature type="binding site" evidence="8">
    <location>
        <begin position="52"/>
        <end position="54"/>
    </location>
    <ligand>
        <name>ATP</name>
        <dbReference type="ChEBI" id="CHEBI:30616"/>
    </ligand>
</feature>
<comment type="subunit">
    <text evidence="8">Heterotetramer of two alpha and two beta subunits.</text>
</comment>
<dbReference type="RefSeq" id="WP_153758032.1">
    <property type="nucleotide sequence ID" value="NZ_CP045851.1"/>
</dbReference>
<dbReference type="GO" id="GO:0005829">
    <property type="term" value="C:cytosol"/>
    <property type="evidence" value="ECO:0007669"/>
    <property type="project" value="TreeGrafter"/>
</dbReference>